<keyword evidence="2" id="KW-1185">Reference proteome</keyword>
<evidence type="ECO:0000313" key="1">
    <source>
        <dbReference type="EMBL" id="KIK40038.1"/>
    </source>
</evidence>
<reference evidence="1 2" key="1">
    <citation type="submission" date="2014-04" db="EMBL/GenBank/DDBJ databases">
        <authorList>
            <consortium name="DOE Joint Genome Institute"/>
            <person name="Kuo A."/>
            <person name="Ruytinx J."/>
            <person name="Rineau F."/>
            <person name="Colpaert J."/>
            <person name="Kohler A."/>
            <person name="Nagy L.G."/>
            <person name="Floudas D."/>
            <person name="Copeland A."/>
            <person name="Barry K.W."/>
            <person name="Cichocki N."/>
            <person name="Veneault-Fourrey C."/>
            <person name="LaButti K."/>
            <person name="Lindquist E.A."/>
            <person name="Lipzen A."/>
            <person name="Lundell T."/>
            <person name="Morin E."/>
            <person name="Murat C."/>
            <person name="Sun H."/>
            <person name="Tunlid A."/>
            <person name="Henrissat B."/>
            <person name="Grigoriev I.V."/>
            <person name="Hibbett D.S."/>
            <person name="Martin F."/>
            <person name="Nordberg H.P."/>
            <person name="Cantor M.N."/>
            <person name="Hua S.X."/>
        </authorList>
    </citation>
    <scope>NUCLEOTIDE SEQUENCE [LARGE SCALE GENOMIC DNA]</scope>
    <source>
        <strain evidence="1 2">UH-Slu-Lm8-n1</strain>
    </source>
</reference>
<dbReference type="OrthoDB" id="2653883at2759"/>
<organism evidence="1 2">
    <name type="scientific">Suillus luteus UH-Slu-Lm8-n1</name>
    <dbReference type="NCBI Taxonomy" id="930992"/>
    <lineage>
        <taxon>Eukaryota</taxon>
        <taxon>Fungi</taxon>
        <taxon>Dikarya</taxon>
        <taxon>Basidiomycota</taxon>
        <taxon>Agaricomycotina</taxon>
        <taxon>Agaricomycetes</taxon>
        <taxon>Agaricomycetidae</taxon>
        <taxon>Boletales</taxon>
        <taxon>Suillineae</taxon>
        <taxon>Suillaceae</taxon>
        <taxon>Suillus</taxon>
    </lineage>
</organism>
<dbReference type="InParanoid" id="A0A0D0B8J2"/>
<reference evidence="2" key="2">
    <citation type="submission" date="2015-01" db="EMBL/GenBank/DDBJ databases">
        <title>Evolutionary Origins and Diversification of the Mycorrhizal Mutualists.</title>
        <authorList>
            <consortium name="DOE Joint Genome Institute"/>
            <consortium name="Mycorrhizal Genomics Consortium"/>
            <person name="Kohler A."/>
            <person name="Kuo A."/>
            <person name="Nagy L.G."/>
            <person name="Floudas D."/>
            <person name="Copeland A."/>
            <person name="Barry K.W."/>
            <person name="Cichocki N."/>
            <person name="Veneault-Fourrey C."/>
            <person name="LaButti K."/>
            <person name="Lindquist E.A."/>
            <person name="Lipzen A."/>
            <person name="Lundell T."/>
            <person name="Morin E."/>
            <person name="Murat C."/>
            <person name="Riley R."/>
            <person name="Ohm R."/>
            <person name="Sun H."/>
            <person name="Tunlid A."/>
            <person name="Henrissat B."/>
            <person name="Grigoriev I.V."/>
            <person name="Hibbett D.S."/>
            <person name="Martin F."/>
        </authorList>
    </citation>
    <scope>NUCLEOTIDE SEQUENCE [LARGE SCALE GENOMIC DNA]</scope>
    <source>
        <strain evidence="2">UH-Slu-Lm8-n1</strain>
    </source>
</reference>
<proteinExistence type="predicted"/>
<dbReference type="HOGENOM" id="CLU_725991_0_0_1"/>
<evidence type="ECO:0000313" key="2">
    <source>
        <dbReference type="Proteomes" id="UP000054485"/>
    </source>
</evidence>
<gene>
    <name evidence="1" type="ORF">CY34DRAFT_107950</name>
</gene>
<accession>A0A0D0B8J2</accession>
<dbReference type="EMBL" id="KN835318">
    <property type="protein sequence ID" value="KIK40038.1"/>
    <property type="molecule type" value="Genomic_DNA"/>
</dbReference>
<protein>
    <submittedName>
        <fullName evidence="1">Uncharacterized protein</fullName>
    </submittedName>
</protein>
<dbReference type="AlphaFoldDB" id="A0A0D0B8J2"/>
<sequence length="381" mass="42238">MVHRGPKSWATMEEEAFFKGLLPEYRRCWHQKAYTNFWIDTLRAFFNKWLERMHVHCDPNLGIPAEGGLTPHQREIVEQAIIKHKQASGLGGSRAPQEVEVYSQYYYNAHVKATANTIITAERISSRWNGARLTEVDVTLIQGGSRVNLTILTITSCNNGIPRSVHLGGIGVDFVKDAVAHNDKMQLLMSDLEALRLTVSKDADDLEWNYEDNNWNIHDDEDGHTSNLTDHIVPQDCLATLQDMPDVLSTGTSTPTISSAGEWFNDHLHAESEPLFFDDFDPLVLGLDFSYSDNRVLSEPTIPPPIMHSGVVLPDELPHPPVVPDILQVATPPQTTAPQIILPSLPNGMAGGTATGTANDTSGYLTSLTAEQPKEPCRTTR</sequence>
<name>A0A0D0B8J2_9AGAM</name>
<dbReference type="Proteomes" id="UP000054485">
    <property type="component" value="Unassembled WGS sequence"/>
</dbReference>